<protein>
    <submittedName>
        <fullName evidence="3">Flagellar hook-length control protein FliK</fullName>
    </submittedName>
</protein>
<dbReference type="Proteomes" id="UP000601789">
    <property type="component" value="Unassembled WGS sequence"/>
</dbReference>
<dbReference type="InterPro" id="IPR021136">
    <property type="entry name" value="Flagellar_hook_control-like_C"/>
</dbReference>
<dbReference type="Pfam" id="PF02120">
    <property type="entry name" value="Flg_hook"/>
    <property type="match status" value="1"/>
</dbReference>
<dbReference type="Gene3D" id="3.30.750.140">
    <property type="match status" value="1"/>
</dbReference>
<dbReference type="EMBL" id="JADGMQ010000002">
    <property type="protein sequence ID" value="MBI1619734.1"/>
    <property type="molecule type" value="Genomic_DNA"/>
</dbReference>
<dbReference type="CDD" id="cd17470">
    <property type="entry name" value="T3SS_Flik_C"/>
    <property type="match status" value="1"/>
</dbReference>
<organism evidence="3 4">
    <name type="scientific">Aquamicrobium zhengzhouense</name>
    <dbReference type="NCBI Taxonomy" id="2781738"/>
    <lineage>
        <taxon>Bacteria</taxon>
        <taxon>Pseudomonadati</taxon>
        <taxon>Pseudomonadota</taxon>
        <taxon>Alphaproteobacteria</taxon>
        <taxon>Hyphomicrobiales</taxon>
        <taxon>Phyllobacteriaceae</taxon>
        <taxon>Aquamicrobium</taxon>
    </lineage>
</organism>
<feature type="compositionally biased region" description="Polar residues" evidence="1">
    <location>
        <begin position="436"/>
        <end position="447"/>
    </location>
</feature>
<keyword evidence="3" id="KW-0969">Cilium</keyword>
<reference evidence="3 4" key="1">
    <citation type="submission" date="2020-10" db="EMBL/GenBank/DDBJ databases">
        <title>Aquamicrobium zhengzhouensis sp. nov., a exopolysaccharide producing bacterium isolated from farmland soil.</title>
        <authorList>
            <person name="Wang X."/>
        </authorList>
    </citation>
    <scope>NUCLEOTIDE SEQUENCE [LARGE SCALE GENOMIC DNA]</scope>
    <source>
        <strain evidence="4">cd-1</strain>
    </source>
</reference>
<evidence type="ECO:0000256" key="1">
    <source>
        <dbReference type="SAM" id="MobiDB-lite"/>
    </source>
</evidence>
<gene>
    <name evidence="3" type="ORF">IOD40_03525</name>
</gene>
<feature type="domain" description="Flagellar hook-length control protein-like C-terminal" evidence="2">
    <location>
        <begin position="312"/>
        <end position="386"/>
    </location>
</feature>
<keyword evidence="3" id="KW-0966">Cell projection</keyword>
<name>A0ABS0SA97_9HYPH</name>
<comment type="caution">
    <text evidence="3">The sequence shown here is derived from an EMBL/GenBank/DDBJ whole genome shotgun (WGS) entry which is preliminary data.</text>
</comment>
<evidence type="ECO:0000313" key="4">
    <source>
        <dbReference type="Proteomes" id="UP000601789"/>
    </source>
</evidence>
<keyword evidence="4" id="KW-1185">Reference proteome</keyword>
<sequence length="447" mass="46354">MTMNIAMPILPSAPAGQGSSRGKQDPADSGGFDELVTARADERSARTADDKPVQIEPEELASTGGDDAASLNDAAGEDDTTSLEAALAILLPKEAEHPLKKAHRADSRDTAERLQISGATSSEGQNEAPAVVDPTRTLRNALANVIPAAETAIEPQPQSVAASALAMAPTSLRRENSKPALEQVAPKEVSRTSSHTGSPQPIEIGRGQTKLDVVASEAQRSGGTAEPNLPPRALASDTPQTGPEKGTANLQGPTSQFAGRVDVVGFNTAPAPSPVSMLSMTSAALVADIEAEPTWRSAQTDPALASTVRTAANSGGLSTLKIQLTPIELGTVTARLTSNGSQLTVELQVETSDARQRLTSEHDAIVKALRAVGFDVDKVTIQQSSTASNSSQNEQSGTGSRSAETFDEAAQRGERSGNQRQQGSGEERESAAPGDTTPTVQSSDLYI</sequence>
<keyword evidence="3" id="KW-0282">Flagellum</keyword>
<dbReference type="RefSeq" id="WP_198474410.1">
    <property type="nucleotide sequence ID" value="NZ_JADGMQ010000002.1"/>
</dbReference>
<proteinExistence type="predicted"/>
<feature type="region of interest" description="Disordered" evidence="1">
    <location>
        <begin position="1"/>
        <end position="80"/>
    </location>
</feature>
<evidence type="ECO:0000313" key="3">
    <source>
        <dbReference type="EMBL" id="MBI1619734.1"/>
    </source>
</evidence>
<feature type="compositionally biased region" description="Low complexity" evidence="1">
    <location>
        <begin position="383"/>
        <end position="396"/>
    </location>
</feature>
<dbReference type="InterPro" id="IPR038610">
    <property type="entry name" value="FliK-like_C_sf"/>
</dbReference>
<accession>A0ABS0SA97</accession>
<evidence type="ECO:0000259" key="2">
    <source>
        <dbReference type="Pfam" id="PF02120"/>
    </source>
</evidence>
<feature type="region of interest" description="Disordered" evidence="1">
    <location>
        <begin position="172"/>
        <end position="254"/>
    </location>
</feature>
<feature type="region of interest" description="Disordered" evidence="1">
    <location>
        <begin position="383"/>
        <end position="447"/>
    </location>
</feature>
<feature type="compositionally biased region" description="Basic and acidic residues" evidence="1">
    <location>
        <begin position="39"/>
        <end position="53"/>
    </location>
</feature>